<sequence length="935" mass="106206">MAEQAVATVLRRVGATVVEETNSLREVPVKVEALKSELKRMQCFLRDTDARTERGEMVNNLVSEVRDVAYSVEIIIDMANILARENNRPRSIMGTISKRAQYPVHCMHLYSIGKKIDRVNARVQAIFQEFAKYSIASISTSETRCSMEKNETLRGRRMVLPDFEDEVDVIGFDSEINQIKDELLDSENKDLTVISLVGPGGAGKSTIAKKVYNLVAKKHFSSYAWVCISQQFTAYGALKDIVKGAMGIQDFELGTMDEIEVMKKIHNSLKEKRYLLVLDDVWNVEDWDMIQAAFPDVRNGSRIVVTTRNSAVSNHPNARKIIHQIKLLNKEESIELFNMKAFPSYAVTAHSRDDLNSFRELGKKLALKCNGLPLAIVVLGGFLSKNLRIPEWKRMAASINWDAMKNEGDIKAILDLSYYDLSSNLKACFLYITSFPEDYAVPVGLIIKLWIAEGFIPNVRGCSLEETALGYVEELEQRCLIVIEKRSSRCIKTIKVHDVLRNWGIGQARREGFVKDCYSSNDVETTYSDEMRAYRVVLYDSVCTKVGLAITNLHTLLIFNAARLERNAFSFEGLNYLRVLYFDGMREKWELPKEIGKMVHLRYLGLKGGTYVLPASISGLTNLHTFDARAATVEALPIALWSILTLRHVHVYKVEYEWPVLKINMQSNLKSFFIFLACNMPMQWEETMQSYDRMERHPSWCFGKHYRTSNELEMVGAYEDKTGAPNSLHLPDLLLLPNNLKRLKFSCPNLLNDEDPMPTLGSWFPILNVLEIGVKSYTGATMTCPSGGFPNLYNLVLHDLEVEEWVVENGAMPKLRILIVCKCTKLKALPKGLLYLKELRKVEVIAMPNLCHEVCSILHDGGYKVIIRSSEEDFQHVKIPAYLCDEENLGLIPRESIWSRIENYLMNCMRETENQKTNGLAAVDTQEGPAGRKGI</sequence>
<keyword evidence="2" id="KW-1185">Reference proteome</keyword>
<accession>A0ACD5XX40</accession>
<dbReference type="Proteomes" id="UP001732700">
    <property type="component" value="Chromosome 5A"/>
</dbReference>
<reference evidence="1" key="2">
    <citation type="submission" date="2025-09" db="UniProtKB">
        <authorList>
            <consortium name="EnsemblPlants"/>
        </authorList>
    </citation>
    <scope>IDENTIFICATION</scope>
</reference>
<dbReference type="EnsemblPlants" id="AVESA.00010b.r2.5AG0850650.2">
    <property type="protein sequence ID" value="AVESA.00010b.r2.5AG0850650.2.CDS"/>
    <property type="gene ID" value="AVESA.00010b.r2.5AG0850650"/>
</dbReference>
<protein>
    <submittedName>
        <fullName evidence="1">Uncharacterized protein</fullName>
    </submittedName>
</protein>
<name>A0ACD5XX40_AVESA</name>
<evidence type="ECO:0000313" key="1">
    <source>
        <dbReference type="EnsemblPlants" id="AVESA.00010b.r2.5AG0850650.2.CDS"/>
    </source>
</evidence>
<organism evidence="1 2">
    <name type="scientific">Avena sativa</name>
    <name type="common">Oat</name>
    <dbReference type="NCBI Taxonomy" id="4498"/>
    <lineage>
        <taxon>Eukaryota</taxon>
        <taxon>Viridiplantae</taxon>
        <taxon>Streptophyta</taxon>
        <taxon>Embryophyta</taxon>
        <taxon>Tracheophyta</taxon>
        <taxon>Spermatophyta</taxon>
        <taxon>Magnoliopsida</taxon>
        <taxon>Liliopsida</taxon>
        <taxon>Poales</taxon>
        <taxon>Poaceae</taxon>
        <taxon>BOP clade</taxon>
        <taxon>Pooideae</taxon>
        <taxon>Poodae</taxon>
        <taxon>Poeae</taxon>
        <taxon>Poeae Chloroplast Group 1 (Aveneae type)</taxon>
        <taxon>Aveninae</taxon>
        <taxon>Avena</taxon>
    </lineage>
</organism>
<evidence type="ECO:0000313" key="2">
    <source>
        <dbReference type="Proteomes" id="UP001732700"/>
    </source>
</evidence>
<proteinExistence type="predicted"/>
<reference evidence="1" key="1">
    <citation type="submission" date="2021-05" db="EMBL/GenBank/DDBJ databases">
        <authorList>
            <person name="Scholz U."/>
            <person name="Mascher M."/>
            <person name="Fiebig A."/>
        </authorList>
    </citation>
    <scope>NUCLEOTIDE SEQUENCE [LARGE SCALE GENOMIC DNA]</scope>
</reference>